<proteinExistence type="predicted"/>
<dbReference type="OrthoDB" id="1658089at2759"/>
<comment type="caution">
    <text evidence="2">The sequence shown here is derived from an EMBL/GenBank/DDBJ whole genome shotgun (WGS) entry which is preliminary data.</text>
</comment>
<keyword evidence="1" id="KW-0472">Membrane</keyword>
<evidence type="ECO:0000256" key="1">
    <source>
        <dbReference type="SAM" id="Phobius"/>
    </source>
</evidence>
<evidence type="ECO:0008006" key="4">
    <source>
        <dbReference type="Google" id="ProtNLM"/>
    </source>
</evidence>
<protein>
    <recommendedName>
        <fullName evidence="4">Arabinogalactan peptide 23-like</fullName>
    </recommendedName>
</protein>
<dbReference type="PANTHER" id="PTHR34672">
    <property type="entry name" value="POLLEN-SPECIFIC ARABINOGALACTA PROTEIN BAN102"/>
    <property type="match status" value="1"/>
</dbReference>
<accession>A0A5C7ICI9</accession>
<gene>
    <name evidence="2" type="ORF">EZV62_007807</name>
</gene>
<feature type="transmembrane region" description="Helical" evidence="1">
    <location>
        <begin position="46"/>
        <end position="65"/>
    </location>
</feature>
<name>A0A5C7ICI9_9ROSI</name>
<sequence>MEVKKISCAVLIAAASMSATMAVETVNSSAPAPGPNIAASGATAALPVFGSLVGASLVSFFAYYLQ</sequence>
<organism evidence="2 3">
    <name type="scientific">Acer yangbiense</name>
    <dbReference type="NCBI Taxonomy" id="1000413"/>
    <lineage>
        <taxon>Eukaryota</taxon>
        <taxon>Viridiplantae</taxon>
        <taxon>Streptophyta</taxon>
        <taxon>Embryophyta</taxon>
        <taxon>Tracheophyta</taxon>
        <taxon>Spermatophyta</taxon>
        <taxon>Magnoliopsida</taxon>
        <taxon>eudicotyledons</taxon>
        <taxon>Gunneridae</taxon>
        <taxon>Pentapetalae</taxon>
        <taxon>rosids</taxon>
        <taxon>malvids</taxon>
        <taxon>Sapindales</taxon>
        <taxon>Sapindaceae</taxon>
        <taxon>Hippocastanoideae</taxon>
        <taxon>Acereae</taxon>
        <taxon>Acer</taxon>
    </lineage>
</organism>
<dbReference type="PANTHER" id="PTHR34672:SF2">
    <property type="entry name" value="ARABINOGALACTAN PROTEIN 23"/>
    <property type="match status" value="1"/>
</dbReference>
<keyword evidence="1" id="KW-0812">Transmembrane</keyword>
<keyword evidence="3" id="KW-1185">Reference proteome</keyword>
<dbReference type="InterPro" id="IPR044702">
    <property type="entry name" value="AGP23/40"/>
</dbReference>
<keyword evidence="1" id="KW-1133">Transmembrane helix</keyword>
<evidence type="ECO:0000313" key="3">
    <source>
        <dbReference type="Proteomes" id="UP000323000"/>
    </source>
</evidence>
<dbReference type="EMBL" id="VAHF01000003">
    <property type="protein sequence ID" value="TXG66532.1"/>
    <property type="molecule type" value="Genomic_DNA"/>
</dbReference>
<reference evidence="3" key="1">
    <citation type="journal article" date="2019" name="Gigascience">
        <title>De novo genome assembly of the endangered Acer yangbiense, a plant species with extremely small populations endemic to Yunnan Province, China.</title>
        <authorList>
            <person name="Yang J."/>
            <person name="Wariss H.M."/>
            <person name="Tao L."/>
            <person name="Zhang R."/>
            <person name="Yun Q."/>
            <person name="Hollingsworth P."/>
            <person name="Dao Z."/>
            <person name="Luo G."/>
            <person name="Guo H."/>
            <person name="Ma Y."/>
            <person name="Sun W."/>
        </authorList>
    </citation>
    <scope>NUCLEOTIDE SEQUENCE [LARGE SCALE GENOMIC DNA]</scope>
    <source>
        <strain evidence="3">cv. Malutang</strain>
    </source>
</reference>
<dbReference type="AlphaFoldDB" id="A0A5C7ICI9"/>
<dbReference type="Proteomes" id="UP000323000">
    <property type="component" value="Chromosome 3"/>
</dbReference>
<evidence type="ECO:0000313" key="2">
    <source>
        <dbReference type="EMBL" id="TXG66532.1"/>
    </source>
</evidence>